<dbReference type="PANTHER" id="PTHR14087:SF7">
    <property type="entry name" value="THYMOCYTE NUCLEAR PROTEIN 1"/>
    <property type="match status" value="1"/>
</dbReference>
<reference evidence="6" key="1">
    <citation type="submission" date="2013-09" db="EMBL/GenBank/DDBJ databases">
        <title>Corchorus olitorius genome sequencing.</title>
        <authorList>
            <person name="Alam M."/>
            <person name="Haque M.S."/>
            <person name="Islam M.S."/>
            <person name="Emdad E.M."/>
            <person name="Islam M.M."/>
            <person name="Ahmed B."/>
            <person name="Halim A."/>
            <person name="Hossen Q.M.M."/>
            <person name="Hossain M.Z."/>
            <person name="Ahmed R."/>
            <person name="Khan M.M."/>
            <person name="Islam R."/>
            <person name="Rashid M.M."/>
            <person name="Khan S.A."/>
            <person name="Rahman M.S."/>
            <person name="Alam M."/>
            <person name="Yahiya A.S."/>
            <person name="Khan M.S."/>
            <person name="Azam M.S."/>
            <person name="Haque T."/>
            <person name="Lashkar M.Z.H."/>
            <person name="Akhand A.I."/>
            <person name="Morshed G."/>
            <person name="Roy S."/>
            <person name="Uddin K.S."/>
            <person name="Rabeya T."/>
            <person name="Hossain A.S."/>
            <person name="Chowdhury A."/>
            <person name="Snigdha A.R."/>
            <person name="Mortoza M.S."/>
            <person name="Matin S.A."/>
            <person name="Hoque S.M.E."/>
            <person name="Islam M.K."/>
            <person name="Roy D.K."/>
            <person name="Haider R."/>
            <person name="Moosa M.M."/>
            <person name="Elias S.M."/>
            <person name="Hasan A.M."/>
            <person name="Jahan S."/>
            <person name="Shafiuddin M."/>
            <person name="Mahmood N."/>
            <person name="Shommy N.S."/>
        </authorList>
    </citation>
    <scope>NUCLEOTIDE SEQUENCE [LARGE SCALE GENOMIC DNA]</scope>
    <source>
        <strain evidence="6">cv. O-4</strain>
    </source>
</reference>
<dbReference type="AlphaFoldDB" id="A0A1R3L1J4"/>
<evidence type="ECO:0000256" key="1">
    <source>
        <dbReference type="ARBA" id="ARBA00004123"/>
    </source>
</evidence>
<keyword evidence="2" id="KW-0539">Nucleus</keyword>
<dbReference type="PROSITE" id="PS51257">
    <property type="entry name" value="PROKAR_LIPOPROTEIN"/>
    <property type="match status" value="1"/>
</dbReference>
<name>A0A1R3L1J4_9ROSI</name>
<evidence type="ECO:0000256" key="3">
    <source>
        <dbReference type="SAM" id="SignalP"/>
    </source>
</evidence>
<dbReference type="InterPro" id="IPR002740">
    <property type="entry name" value="EVE_domain"/>
</dbReference>
<evidence type="ECO:0000313" key="6">
    <source>
        <dbReference type="Proteomes" id="UP000187203"/>
    </source>
</evidence>
<accession>A0A1R3L1J4</accession>
<dbReference type="STRING" id="93759.A0A1R3L1J4"/>
<dbReference type="PANTHER" id="PTHR14087">
    <property type="entry name" value="THYMOCYTE NUCLEAR PROTEIN 1"/>
    <property type="match status" value="1"/>
</dbReference>
<dbReference type="EMBL" id="AWUE01005033">
    <property type="protein sequence ID" value="OMP13148.1"/>
    <property type="molecule type" value="Genomic_DNA"/>
</dbReference>
<evidence type="ECO:0000313" key="5">
    <source>
        <dbReference type="EMBL" id="OMP13148.1"/>
    </source>
</evidence>
<feature type="signal peptide" evidence="3">
    <location>
        <begin position="1"/>
        <end position="22"/>
    </location>
</feature>
<dbReference type="CDD" id="cd21133">
    <property type="entry name" value="EVE"/>
    <property type="match status" value="1"/>
</dbReference>
<dbReference type="Pfam" id="PF01878">
    <property type="entry name" value="EVE"/>
    <property type="match status" value="1"/>
</dbReference>
<evidence type="ECO:0000259" key="4">
    <source>
        <dbReference type="Pfam" id="PF01878"/>
    </source>
</evidence>
<comment type="subcellular location">
    <subcellularLocation>
        <location evidence="1">Nucleus</location>
    </subcellularLocation>
</comment>
<feature type="domain" description="EVE" evidence="4">
    <location>
        <begin position="121"/>
        <end position="220"/>
    </location>
</feature>
<comment type="caution">
    <text evidence="5">The sequence shown here is derived from an EMBL/GenBank/DDBJ whole genome shotgun (WGS) entry which is preliminary data.</text>
</comment>
<protein>
    <recommendedName>
        <fullName evidence="4">EVE domain-containing protein</fullName>
    </recommendedName>
</protein>
<dbReference type="OrthoDB" id="41445at2759"/>
<sequence>MNYLKSILLFTALVTLLGSCRDTSDPQDRDELSYLYQTWKHSDEEDTEGRLIYRNADYKFPTTKDRQTFTFSENDVQVSVIKNNKLTQYKGNFTVIMDGNSVKELTINYTEAGQRVPTALRYEARNNLKAMAVGDLVLFYHSNEGKEIVGIAKVVREAYPDPTTEDDRWVVVDLEPVEKLPRSVTLETIKADTRLQNIALIRQSRLSVSPVRPEEFDIIVGLGHEHA</sequence>
<feature type="chain" id="PRO_5012141971" description="EVE domain-containing protein" evidence="3">
    <location>
        <begin position="23"/>
        <end position="227"/>
    </location>
</feature>
<organism evidence="5 6">
    <name type="scientific">Corchorus olitorius</name>
    <dbReference type="NCBI Taxonomy" id="93759"/>
    <lineage>
        <taxon>Eukaryota</taxon>
        <taxon>Viridiplantae</taxon>
        <taxon>Streptophyta</taxon>
        <taxon>Embryophyta</taxon>
        <taxon>Tracheophyta</taxon>
        <taxon>Spermatophyta</taxon>
        <taxon>Magnoliopsida</taxon>
        <taxon>eudicotyledons</taxon>
        <taxon>Gunneridae</taxon>
        <taxon>Pentapetalae</taxon>
        <taxon>rosids</taxon>
        <taxon>malvids</taxon>
        <taxon>Malvales</taxon>
        <taxon>Malvaceae</taxon>
        <taxon>Grewioideae</taxon>
        <taxon>Apeibeae</taxon>
        <taxon>Corchorus</taxon>
    </lineage>
</organism>
<dbReference type="Proteomes" id="UP000187203">
    <property type="component" value="Unassembled WGS sequence"/>
</dbReference>
<dbReference type="InterPro" id="IPR047197">
    <property type="entry name" value="THYN1-like_EVE"/>
</dbReference>
<dbReference type="InterPro" id="IPR015947">
    <property type="entry name" value="PUA-like_sf"/>
</dbReference>
<evidence type="ECO:0000256" key="2">
    <source>
        <dbReference type="ARBA" id="ARBA00023242"/>
    </source>
</evidence>
<keyword evidence="6" id="KW-1185">Reference proteome</keyword>
<keyword evidence="3" id="KW-0732">Signal</keyword>
<dbReference type="InterPro" id="IPR052181">
    <property type="entry name" value="5hmC_binding"/>
</dbReference>
<dbReference type="GO" id="GO:0005634">
    <property type="term" value="C:nucleus"/>
    <property type="evidence" value="ECO:0007669"/>
    <property type="project" value="UniProtKB-SubCell"/>
</dbReference>
<gene>
    <name evidence="5" type="ORF">COLO4_02194</name>
</gene>
<dbReference type="SUPFAM" id="SSF88697">
    <property type="entry name" value="PUA domain-like"/>
    <property type="match status" value="1"/>
</dbReference>
<proteinExistence type="predicted"/>
<dbReference type="Gene3D" id="3.10.590.10">
    <property type="entry name" value="ph1033 like domains"/>
    <property type="match status" value="1"/>
</dbReference>